<dbReference type="OrthoDB" id="5340163at2759"/>
<reference evidence="2" key="1">
    <citation type="journal article" date="2020" name="Stud. Mycol.">
        <title>101 Dothideomycetes genomes: a test case for predicting lifestyles and emergence of pathogens.</title>
        <authorList>
            <person name="Haridas S."/>
            <person name="Albert R."/>
            <person name="Binder M."/>
            <person name="Bloem J."/>
            <person name="Labutti K."/>
            <person name="Salamov A."/>
            <person name="Andreopoulos B."/>
            <person name="Baker S."/>
            <person name="Barry K."/>
            <person name="Bills G."/>
            <person name="Bluhm B."/>
            <person name="Cannon C."/>
            <person name="Castanera R."/>
            <person name="Culley D."/>
            <person name="Daum C."/>
            <person name="Ezra D."/>
            <person name="Gonzalez J."/>
            <person name="Henrissat B."/>
            <person name="Kuo A."/>
            <person name="Liang C."/>
            <person name="Lipzen A."/>
            <person name="Lutzoni F."/>
            <person name="Magnuson J."/>
            <person name="Mondo S."/>
            <person name="Nolan M."/>
            <person name="Ohm R."/>
            <person name="Pangilinan J."/>
            <person name="Park H.-J."/>
            <person name="Ramirez L."/>
            <person name="Alfaro M."/>
            <person name="Sun H."/>
            <person name="Tritt A."/>
            <person name="Yoshinaga Y."/>
            <person name="Zwiers L.-H."/>
            <person name="Turgeon B."/>
            <person name="Goodwin S."/>
            <person name="Spatafora J."/>
            <person name="Crous P."/>
            <person name="Grigoriev I."/>
        </authorList>
    </citation>
    <scope>NUCLEOTIDE SEQUENCE</scope>
    <source>
        <strain evidence="2">CBS 109.77</strain>
    </source>
</reference>
<proteinExistence type="predicted"/>
<evidence type="ECO:0000256" key="1">
    <source>
        <dbReference type="SAM" id="MobiDB-lite"/>
    </source>
</evidence>
<evidence type="ECO:0000313" key="2">
    <source>
        <dbReference type="EMBL" id="KAF2786850.1"/>
    </source>
</evidence>
<dbReference type="Proteomes" id="UP000799757">
    <property type="component" value="Unassembled WGS sequence"/>
</dbReference>
<feature type="compositionally biased region" description="Low complexity" evidence="1">
    <location>
        <begin position="25"/>
        <end position="37"/>
    </location>
</feature>
<evidence type="ECO:0008006" key="4">
    <source>
        <dbReference type="Google" id="ProtNLM"/>
    </source>
</evidence>
<sequence>MASLRGSRPEFHHFIPQFILKNFSHKYSPSPGGSKSTPGRRRKNKKTNIYPGDSVLNIIDLNNETPRISESLVKRTFGLMDMYRDISNATDQYYLEKEIGKLESRVSLIIAGIRKAFESGKDGISMTRNERDMLRKFLFIMKYRGKGYHRRFHGDKSGIYDEDDKDQFKKYMQEKGYRNPVDVWFKSIKTILNLKMDLKGEWMKRLHAEIYPDDAVGFIMHMECYFLALCTPINPNDEFVLTENCYNIHEGPNSTVLNPDTKEHDVTAWTSYHEFSPITPKLMLVLRSVLLPNPEEDIDEGIKRWRRKMYLTNALSHVNPATANSILEDLPIKKARNSYTQVSAQGIQFLPGEDGSRRSDHRFTFPFFKISIDHVRKINCLLLENAQVTSTIAFNSKDSLKDLLVYYLQLPADQGFKLVHGEGGKVRLTYLRKLESVVNTFGSTVNLTYRTTPSVEDMKELKRGALTQLRKDVLDLLPQQPTEFMQLYCKIGGSHDTLFTDMEQSGRMRTLRIKIDVCTQGLHEEFRERVRNNLRDLFCQLPPRRLWIYLKSFRVMSLCSPEDYKERLVSDGLMDGPEDVIVKASHIVRPECLGLLLHFTVIQDIQHRRNPGLDPSSDFTFDAAGAERLRKITNLTFAPVGSICNCGIACIQKAAITISTALRATKAYEKYKNPVWTVDENIEILTRTFVQEDMGTLLSKALPEDTLQELADVLFNVVYPAYTKSLTT</sequence>
<protein>
    <recommendedName>
        <fullName evidence="4">DUF4238 domain-containing protein</fullName>
    </recommendedName>
</protein>
<keyword evidence="3" id="KW-1185">Reference proteome</keyword>
<dbReference type="AlphaFoldDB" id="A0A6A6WRV7"/>
<organism evidence="2 3">
    <name type="scientific">Melanomma pulvis-pyrius CBS 109.77</name>
    <dbReference type="NCBI Taxonomy" id="1314802"/>
    <lineage>
        <taxon>Eukaryota</taxon>
        <taxon>Fungi</taxon>
        <taxon>Dikarya</taxon>
        <taxon>Ascomycota</taxon>
        <taxon>Pezizomycotina</taxon>
        <taxon>Dothideomycetes</taxon>
        <taxon>Pleosporomycetidae</taxon>
        <taxon>Pleosporales</taxon>
        <taxon>Melanommataceae</taxon>
        <taxon>Melanomma</taxon>
    </lineage>
</organism>
<name>A0A6A6WRV7_9PLEO</name>
<dbReference type="InterPro" id="IPR025332">
    <property type="entry name" value="DUF4238"/>
</dbReference>
<dbReference type="EMBL" id="MU002397">
    <property type="protein sequence ID" value="KAF2786850.1"/>
    <property type="molecule type" value="Genomic_DNA"/>
</dbReference>
<evidence type="ECO:0000313" key="3">
    <source>
        <dbReference type="Proteomes" id="UP000799757"/>
    </source>
</evidence>
<feature type="region of interest" description="Disordered" evidence="1">
    <location>
        <begin position="25"/>
        <end position="49"/>
    </location>
</feature>
<accession>A0A6A6WRV7</accession>
<dbReference type="Pfam" id="PF14022">
    <property type="entry name" value="DUF4238"/>
    <property type="match status" value="1"/>
</dbReference>
<gene>
    <name evidence="2" type="ORF">K505DRAFT_379988</name>
</gene>